<dbReference type="EMBL" id="CM056809">
    <property type="protein sequence ID" value="KAJ8648881.1"/>
    <property type="molecule type" value="Genomic_DNA"/>
</dbReference>
<evidence type="ECO:0000313" key="2">
    <source>
        <dbReference type="Proteomes" id="UP001234297"/>
    </source>
</evidence>
<proteinExistence type="predicted"/>
<dbReference type="Proteomes" id="UP001234297">
    <property type="component" value="Chromosome 1"/>
</dbReference>
<gene>
    <name evidence="1" type="ORF">MRB53_001904</name>
</gene>
<protein>
    <submittedName>
        <fullName evidence="1">Uncharacterized protein</fullName>
    </submittedName>
</protein>
<organism evidence="1 2">
    <name type="scientific">Persea americana</name>
    <name type="common">Avocado</name>
    <dbReference type="NCBI Taxonomy" id="3435"/>
    <lineage>
        <taxon>Eukaryota</taxon>
        <taxon>Viridiplantae</taxon>
        <taxon>Streptophyta</taxon>
        <taxon>Embryophyta</taxon>
        <taxon>Tracheophyta</taxon>
        <taxon>Spermatophyta</taxon>
        <taxon>Magnoliopsida</taxon>
        <taxon>Magnoliidae</taxon>
        <taxon>Laurales</taxon>
        <taxon>Lauraceae</taxon>
        <taxon>Persea</taxon>
    </lineage>
</organism>
<accession>A0ACC2MT20</accession>
<keyword evidence="2" id="KW-1185">Reference proteome</keyword>
<reference evidence="1 2" key="1">
    <citation type="journal article" date="2022" name="Hortic Res">
        <title>A haplotype resolved chromosomal level avocado genome allows analysis of novel avocado genes.</title>
        <authorList>
            <person name="Nath O."/>
            <person name="Fletcher S.J."/>
            <person name="Hayward A."/>
            <person name="Shaw L.M."/>
            <person name="Masouleh A.K."/>
            <person name="Furtado A."/>
            <person name="Henry R.J."/>
            <person name="Mitter N."/>
        </authorList>
    </citation>
    <scope>NUCLEOTIDE SEQUENCE [LARGE SCALE GENOMIC DNA]</scope>
    <source>
        <strain evidence="2">cv. Hass</strain>
    </source>
</reference>
<comment type="caution">
    <text evidence="1">The sequence shown here is derived from an EMBL/GenBank/DDBJ whole genome shotgun (WGS) entry which is preliminary data.</text>
</comment>
<sequence length="70" mass="7540">MSEQAKEWLDGNDLKTDEQWRLYVDGASNAKGSGAGVVFVTPEGAVIERVMSLGYNASNNEAEYEALLSG</sequence>
<evidence type="ECO:0000313" key="1">
    <source>
        <dbReference type="EMBL" id="KAJ8648881.1"/>
    </source>
</evidence>
<name>A0ACC2MT20_PERAE</name>